<evidence type="ECO:0000313" key="1">
    <source>
        <dbReference type="EMBL" id="SEN48495.1"/>
    </source>
</evidence>
<reference evidence="1 2" key="1">
    <citation type="submission" date="2016-10" db="EMBL/GenBank/DDBJ databases">
        <authorList>
            <person name="de Groot N.N."/>
        </authorList>
    </citation>
    <scope>NUCLEOTIDE SEQUENCE [LARGE SCALE GENOMIC DNA]</scope>
    <source>
        <strain evidence="1 2">DSM 46701</strain>
    </source>
</reference>
<gene>
    <name evidence="1" type="ORF">SAMN05444955_112112</name>
</gene>
<sequence>MNWKLFVVLGLAIIQLVACQRFEKPEARTGLDNDSHSYSYVGYPESKMKIAAMNVAGVKSVVIKYNGRNIMVYVIPKRQIDPRDYPHIAEQVRKAVSREAPVNPFQVRVLKPEDTILE</sequence>
<dbReference type="AlphaFoldDB" id="A0A1H8GXA2"/>
<dbReference type="OrthoDB" id="2988895at2"/>
<organism evidence="1 2">
    <name type="scientific">Lihuaxuella thermophila</name>
    <dbReference type="NCBI Taxonomy" id="1173111"/>
    <lineage>
        <taxon>Bacteria</taxon>
        <taxon>Bacillati</taxon>
        <taxon>Bacillota</taxon>
        <taxon>Bacilli</taxon>
        <taxon>Bacillales</taxon>
        <taxon>Thermoactinomycetaceae</taxon>
        <taxon>Lihuaxuella</taxon>
    </lineage>
</organism>
<proteinExistence type="predicted"/>
<keyword evidence="2" id="KW-1185">Reference proteome</keyword>
<dbReference type="EMBL" id="FOCQ01000012">
    <property type="protein sequence ID" value="SEN48495.1"/>
    <property type="molecule type" value="Genomic_DNA"/>
</dbReference>
<protein>
    <recommendedName>
        <fullName evidence="3">Sporulation lipoprotein YhcN/YlaJ (Spore_YhcN_YlaJ)</fullName>
    </recommendedName>
</protein>
<name>A0A1H8GXA2_9BACL</name>
<dbReference type="RefSeq" id="WP_089970416.1">
    <property type="nucleotide sequence ID" value="NZ_FOCQ01000012.1"/>
</dbReference>
<dbReference type="Proteomes" id="UP000199695">
    <property type="component" value="Unassembled WGS sequence"/>
</dbReference>
<accession>A0A1H8GXA2</accession>
<evidence type="ECO:0000313" key="2">
    <source>
        <dbReference type="Proteomes" id="UP000199695"/>
    </source>
</evidence>
<evidence type="ECO:0008006" key="3">
    <source>
        <dbReference type="Google" id="ProtNLM"/>
    </source>
</evidence>